<dbReference type="PROSITE" id="PS51257">
    <property type="entry name" value="PROKAR_LIPOPROTEIN"/>
    <property type="match status" value="1"/>
</dbReference>
<organism evidence="2 3">
    <name type="scientific">Thalassolituus marinus</name>
    <dbReference type="NCBI Taxonomy" id="671053"/>
    <lineage>
        <taxon>Bacteria</taxon>
        <taxon>Pseudomonadati</taxon>
        <taxon>Pseudomonadota</taxon>
        <taxon>Gammaproteobacteria</taxon>
        <taxon>Oceanospirillales</taxon>
        <taxon>Oceanospirillaceae</taxon>
        <taxon>Thalassolituus</taxon>
    </lineage>
</organism>
<protein>
    <submittedName>
        <fullName evidence="2">Fatty acid cis/trans isomerase</fullName>
    </submittedName>
</protein>
<sequence length="796" mass="91657">MRFRLFIVSLLLAGCASAVMAPDFNQLFGNTQIFDRRMPSESDSARHYTNQVRPILENRCVVCHGCYDAPCQLKLSSAEGIMRGASKAKVYDGTRILAAEPSRLGIDAQSTAEWRDKGFSTVLNERSQTEAINLQNSVLYRMLALKASHPLPAGKLLDDDEFTLGLNRPQQCPDSAEFDHYATENPLWGMPYALPGLKEKEFETLTSWIASGAPLADEAPLPSDIQRQINQWETLLNQQDNKSQLTSRYLYEHLFLASLYFSDEPLFNRDSYGTGHSLRPQHWFRIVRSSTPPGLPVKPIASRRPYDDPKVKQVYYRLMRNSASIVAKTHMPYQLSAERMDWIRTLFLQPDYEVATLPDYTPQTAANPFVAFVDLPVEARYRFMLQEAEFTITGFIKGPVCRGQVALNVIDDHFWTLFVDPKRLSTDSYAQFLKQQSEHLRLPGEAESNSGIVTNWIEYSWLHNQYLDAKNQVLVKAFPDGRELNTQLVWDGDGHNPNAALTIFRHFDSSTVVRGLVGQEPKTAWLIDYSLLERIHYLLVAEFDVYGNIGHQLMTRLYMDFLRMEGEYNFLTLLPQSERIKLADYWYRDTSERVREHLVNYEEHVLSDPGIQFRSQHPKTELLTLIEQQLKQAMDTKYDLAEHTLPAELNTLSRVNRIRGEAATIMPELSLLMLDDMHGDARVFTLIRNSAHSNLTGLLYEEDNRLPQEDYLTIVPGVLGSYPAAYYRLSAFRLGDFVATLEAMEDEDDYEAMADRFAVRRTDHAFWQHSDDIHRWFRQHDPLNYGLLDYNRLENR</sequence>
<keyword evidence="2" id="KW-0413">Isomerase</keyword>
<keyword evidence="3" id="KW-1185">Reference proteome</keyword>
<dbReference type="Proteomes" id="UP000714380">
    <property type="component" value="Unassembled WGS sequence"/>
</dbReference>
<evidence type="ECO:0000256" key="1">
    <source>
        <dbReference type="SAM" id="SignalP"/>
    </source>
</evidence>
<dbReference type="EMBL" id="JAEDAH010000032">
    <property type="protein sequence ID" value="MCA6063311.1"/>
    <property type="molecule type" value="Genomic_DNA"/>
</dbReference>
<dbReference type="RefSeq" id="WP_225673194.1">
    <property type="nucleotide sequence ID" value="NZ_JAEDAH010000032.1"/>
</dbReference>
<comment type="caution">
    <text evidence="2">The sequence shown here is derived from an EMBL/GenBank/DDBJ whole genome shotgun (WGS) entry which is preliminary data.</text>
</comment>
<dbReference type="GO" id="GO:0016853">
    <property type="term" value="F:isomerase activity"/>
    <property type="evidence" value="ECO:0007669"/>
    <property type="project" value="UniProtKB-KW"/>
</dbReference>
<proteinExistence type="predicted"/>
<reference evidence="2 3" key="1">
    <citation type="submission" date="2020-12" db="EMBL/GenBank/DDBJ databases">
        <title>Novel Thalassolituus-related marine hydrocarbonoclastic bacteria mediated algae-derived hydrocarbons mineralization in twilight zone of the northern South China Sea.</title>
        <authorList>
            <person name="Dong C."/>
        </authorList>
    </citation>
    <scope>NUCLEOTIDE SEQUENCE [LARGE SCALE GENOMIC DNA]</scope>
    <source>
        <strain evidence="2 3">IMCC1826</strain>
    </source>
</reference>
<feature type="chain" id="PRO_5045876607" evidence="1">
    <location>
        <begin position="22"/>
        <end position="796"/>
    </location>
</feature>
<keyword evidence="1" id="KW-0732">Signal</keyword>
<gene>
    <name evidence="2" type="ORF">I9W95_06790</name>
</gene>
<evidence type="ECO:0000313" key="2">
    <source>
        <dbReference type="EMBL" id="MCA6063311.1"/>
    </source>
</evidence>
<name>A0ABS7ZNM3_9GAMM</name>
<dbReference type="InterPro" id="IPR010706">
    <property type="entry name" value="Fatty_acid_cis-trans_isomerase"/>
</dbReference>
<evidence type="ECO:0000313" key="3">
    <source>
        <dbReference type="Proteomes" id="UP000714380"/>
    </source>
</evidence>
<feature type="signal peptide" evidence="1">
    <location>
        <begin position="1"/>
        <end position="21"/>
    </location>
</feature>
<dbReference type="Pfam" id="PF06934">
    <property type="entry name" value="CTI"/>
    <property type="match status" value="1"/>
</dbReference>
<accession>A0ABS7ZNM3</accession>